<evidence type="ECO:0000256" key="1">
    <source>
        <dbReference type="SAM" id="MobiDB-lite"/>
    </source>
</evidence>
<organism evidence="2 3">
    <name type="scientific">Kineosporia mesophila</name>
    <dbReference type="NCBI Taxonomy" id="566012"/>
    <lineage>
        <taxon>Bacteria</taxon>
        <taxon>Bacillati</taxon>
        <taxon>Actinomycetota</taxon>
        <taxon>Actinomycetes</taxon>
        <taxon>Kineosporiales</taxon>
        <taxon>Kineosporiaceae</taxon>
        <taxon>Kineosporia</taxon>
    </lineage>
</organism>
<sequence length="182" mass="20060">MTASSPAHDHDTARADSNPLPPLTLAWGVNPEETDRNQVQVTATRELTDILATIHAQALRRGVAQQIDIWEGRLPDTTVNGAPGDAAELDDFLPEPFLQAVIGHPERAGFRWLGRDRQVQAVRPALPLLAEPVLYDNGGATDPMSPELLPLTYTDVEHILTVFLLHRTRADDVAWADLREIL</sequence>
<proteinExistence type="predicted"/>
<name>A0ABP6ZVI7_9ACTN</name>
<accession>A0ABP6ZVI7</accession>
<keyword evidence="3" id="KW-1185">Reference proteome</keyword>
<comment type="caution">
    <text evidence="2">The sequence shown here is derived from an EMBL/GenBank/DDBJ whole genome shotgun (WGS) entry which is preliminary data.</text>
</comment>
<dbReference type="EMBL" id="BAAAZO010000007">
    <property type="protein sequence ID" value="GAA3620840.1"/>
    <property type="molecule type" value="Genomic_DNA"/>
</dbReference>
<feature type="region of interest" description="Disordered" evidence="1">
    <location>
        <begin position="1"/>
        <end position="32"/>
    </location>
</feature>
<protein>
    <submittedName>
        <fullName evidence="2">Uncharacterized protein</fullName>
    </submittedName>
</protein>
<evidence type="ECO:0000313" key="2">
    <source>
        <dbReference type="EMBL" id="GAA3620840.1"/>
    </source>
</evidence>
<dbReference type="RefSeq" id="WP_231489298.1">
    <property type="nucleotide sequence ID" value="NZ_BAAAZO010000007.1"/>
</dbReference>
<gene>
    <name evidence="2" type="ORF">GCM10022223_42150</name>
</gene>
<reference evidence="3" key="1">
    <citation type="journal article" date="2019" name="Int. J. Syst. Evol. Microbiol.">
        <title>The Global Catalogue of Microorganisms (GCM) 10K type strain sequencing project: providing services to taxonomists for standard genome sequencing and annotation.</title>
        <authorList>
            <consortium name="The Broad Institute Genomics Platform"/>
            <consortium name="The Broad Institute Genome Sequencing Center for Infectious Disease"/>
            <person name="Wu L."/>
            <person name="Ma J."/>
        </authorList>
    </citation>
    <scope>NUCLEOTIDE SEQUENCE [LARGE SCALE GENOMIC DNA]</scope>
    <source>
        <strain evidence="3">JCM 16902</strain>
    </source>
</reference>
<evidence type="ECO:0000313" key="3">
    <source>
        <dbReference type="Proteomes" id="UP001501074"/>
    </source>
</evidence>
<dbReference type="Proteomes" id="UP001501074">
    <property type="component" value="Unassembled WGS sequence"/>
</dbReference>